<evidence type="ECO:0000313" key="2">
    <source>
        <dbReference type="Proteomes" id="UP000616151"/>
    </source>
</evidence>
<sequence>MSVRSNAESLRHIPLFAECDPAHLQVMAFASERAQFAAGEDVFQVGGKGATAFLILSGEAEVWAGQGEQRIPVAMAGPGAFLGELAMIAGLPYSLNVTAKTDVAATRISRDMFMRVVGEFPDFGSHVMSALSRKLAGSVSEFDRVRHLFESAGSFPRG</sequence>
<gene>
    <name evidence="1" type="ORF">JHL16_00370</name>
</gene>
<comment type="caution">
    <text evidence="1">The sequence shown here is derived from an EMBL/GenBank/DDBJ whole genome shotgun (WGS) entry which is preliminary data.</text>
</comment>
<accession>A0ACC5QWN2</accession>
<proteinExistence type="predicted"/>
<dbReference type="EMBL" id="JAENHL010000003">
    <property type="protein sequence ID" value="MBK1864791.1"/>
    <property type="molecule type" value="Genomic_DNA"/>
</dbReference>
<name>A0ACC5QWN2_9HYPH</name>
<protein>
    <submittedName>
        <fullName evidence="1">Cyclic nucleotide-binding domain-containing protein</fullName>
    </submittedName>
</protein>
<evidence type="ECO:0000313" key="1">
    <source>
        <dbReference type="EMBL" id="MBK1864791.1"/>
    </source>
</evidence>
<dbReference type="Proteomes" id="UP000616151">
    <property type="component" value="Unassembled WGS sequence"/>
</dbReference>
<organism evidence="1 2">
    <name type="scientific">Taklimakanibacter albus</name>
    <dbReference type="NCBI Taxonomy" id="2800327"/>
    <lineage>
        <taxon>Bacteria</taxon>
        <taxon>Pseudomonadati</taxon>
        <taxon>Pseudomonadota</taxon>
        <taxon>Alphaproteobacteria</taxon>
        <taxon>Hyphomicrobiales</taxon>
        <taxon>Aestuariivirgaceae</taxon>
        <taxon>Taklimakanibacter</taxon>
    </lineage>
</organism>
<keyword evidence="2" id="KW-1185">Reference proteome</keyword>
<reference evidence="1" key="1">
    <citation type="submission" date="2021-01" db="EMBL/GenBank/DDBJ databases">
        <authorList>
            <person name="Sun Q."/>
        </authorList>
    </citation>
    <scope>NUCLEOTIDE SEQUENCE</scope>
    <source>
        <strain evidence="1">YIM B02566</strain>
    </source>
</reference>